<accession>A0ABX5N6Y5</accession>
<comment type="similarity">
    <text evidence="1">Belongs to the protein-tyrosine phosphatase family.</text>
</comment>
<dbReference type="Gene3D" id="3.90.190.10">
    <property type="entry name" value="Protein tyrosine phosphatase superfamily"/>
    <property type="match status" value="1"/>
</dbReference>
<dbReference type="PANTHER" id="PTHR31126:SF1">
    <property type="entry name" value="TYROSINE SPECIFIC PROTEIN PHOSPHATASES DOMAIN-CONTAINING PROTEIN"/>
    <property type="match status" value="1"/>
</dbReference>
<keyword evidence="3" id="KW-1185">Reference proteome</keyword>
<evidence type="ECO:0000313" key="3">
    <source>
        <dbReference type="Proteomes" id="UP000247698"/>
    </source>
</evidence>
<name>A0ABX5N6Y5_9LACO</name>
<evidence type="ECO:0000313" key="2">
    <source>
        <dbReference type="EMBL" id="PXY86223.1"/>
    </source>
</evidence>
<comment type="caution">
    <text evidence="2">The sequence shown here is derived from an EMBL/GenBank/DDBJ whole genome shotgun (WGS) entry which is preliminary data.</text>
</comment>
<gene>
    <name evidence="2" type="ORF">DK873_01360</name>
</gene>
<organism evidence="2 3">
    <name type="scientific">Lactobacillus melliventris</name>
    <dbReference type="NCBI Taxonomy" id="1218507"/>
    <lineage>
        <taxon>Bacteria</taxon>
        <taxon>Bacillati</taxon>
        <taxon>Bacillota</taxon>
        <taxon>Bacilli</taxon>
        <taxon>Lactobacillales</taxon>
        <taxon>Lactobacillaceae</taxon>
        <taxon>Lactobacillus</taxon>
    </lineage>
</organism>
<dbReference type="InterPro" id="IPR029021">
    <property type="entry name" value="Prot-tyrosine_phosphatase-like"/>
</dbReference>
<proteinExistence type="inferred from homology"/>
<dbReference type="SUPFAM" id="SSF52799">
    <property type="entry name" value="(Phosphotyrosine protein) phosphatases II"/>
    <property type="match status" value="1"/>
</dbReference>
<dbReference type="Proteomes" id="UP000247698">
    <property type="component" value="Unassembled WGS sequence"/>
</dbReference>
<dbReference type="PANTHER" id="PTHR31126">
    <property type="entry name" value="TYROSINE-PROTEIN PHOSPHATASE"/>
    <property type="match status" value="1"/>
</dbReference>
<protein>
    <submittedName>
        <fullName evidence="2">Protein-tyrosine-phosphatase</fullName>
    </submittedName>
</protein>
<sequence length="363" mass="42093">MKKQPYILPNISMKRDGEQLIIKLQNENNGPYQLLIGDVPELEKIQKVIAESSSGNFTVKIPREDLPKYYIIKNTASHFVTNIFAERVIPLENAINIRDMGGYSAKDGRFLKWGVLFRGDQLSKLNDSDQQILTNYNLQTIVDYRSPHERQYHPNKYLPTVLQILNCDPQSSFSEAAANVVDLKGENEKLVQSLENGEVPERYINDRGDNVIESYEDLVTSPIAQKSYGRMLKAVVRREALPLLHHCRGGKDRTGFGSMLILLLLNIKEEDIVRDYMLTKIIRKERNQLKYDLYHKLVQKKSYLDYLMAMIDTRESYIKAAINKIYELFGTPENYFQQHFKLTMAEINKARDFYLEKGNENGR</sequence>
<reference evidence="2 3" key="1">
    <citation type="submission" date="2018-05" db="EMBL/GenBank/DDBJ databases">
        <title>Reference genomes for bee gut microbiota database.</title>
        <authorList>
            <person name="Ellegaard K.M."/>
        </authorList>
    </citation>
    <scope>NUCLEOTIDE SEQUENCE [LARGE SCALE GENOMIC DNA]</scope>
    <source>
        <strain evidence="2 3">ESL0184</strain>
    </source>
</reference>
<dbReference type="RefSeq" id="WP_110445525.1">
    <property type="nucleotide sequence ID" value="NZ_QGLG01000001.1"/>
</dbReference>
<dbReference type="Pfam" id="PF13350">
    <property type="entry name" value="Y_phosphatase3"/>
    <property type="match status" value="1"/>
</dbReference>
<dbReference type="EMBL" id="QGLG01000001">
    <property type="protein sequence ID" value="PXY86223.1"/>
    <property type="molecule type" value="Genomic_DNA"/>
</dbReference>
<dbReference type="InterPro" id="IPR026893">
    <property type="entry name" value="Tyr/Ser_Pase_IphP-type"/>
</dbReference>
<evidence type="ECO:0000256" key="1">
    <source>
        <dbReference type="ARBA" id="ARBA00009580"/>
    </source>
</evidence>